<evidence type="ECO:0000313" key="2">
    <source>
        <dbReference type="Proteomes" id="UP000317557"/>
    </source>
</evidence>
<dbReference type="PROSITE" id="PS51257">
    <property type="entry name" value="PROKAR_LIPOPROTEIN"/>
    <property type="match status" value="1"/>
</dbReference>
<evidence type="ECO:0008006" key="3">
    <source>
        <dbReference type="Google" id="ProtNLM"/>
    </source>
</evidence>
<evidence type="ECO:0000313" key="1">
    <source>
        <dbReference type="EMBL" id="SMO77768.1"/>
    </source>
</evidence>
<name>A0A521E1F7_9BACT</name>
<dbReference type="EMBL" id="FXTP01000010">
    <property type="protein sequence ID" value="SMO77768.1"/>
    <property type="molecule type" value="Genomic_DNA"/>
</dbReference>
<organism evidence="1 2">
    <name type="scientific">Gracilimonas mengyeensis</name>
    <dbReference type="NCBI Taxonomy" id="1302730"/>
    <lineage>
        <taxon>Bacteria</taxon>
        <taxon>Pseudomonadati</taxon>
        <taxon>Balneolota</taxon>
        <taxon>Balneolia</taxon>
        <taxon>Balneolales</taxon>
        <taxon>Balneolaceae</taxon>
        <taxon>Gracilimonas</taxon>
    </lineage>
</organism>
<proteinExistence type="predicted"/>
<dbReference type="AlphaFoldDB" id="A0A521E1F7"/>
<accession>A0A521E1F7</accession>
<keyword evidence="2" id="KW-1185">Reference proteome</keyword>
<dbReference type="SUPFAM" id="SSF55486">
    <property type="entry name" value="Metalloproteases ('zincins'), catalytic domain"/>
    <property type="match status" value="1"/>
</dbReference>
<gene>
    <name evidence="1" type="ORF">SAMN06265219_11062</name>
</gene>
<dbReference type="OrthoDB" id="1121673at2"/>
<dbReference type="Proteomes" id="UP000317557">
    <property type="component" value="Unassembled WGS sequence"/>
</dbReference>
<reference evidence="1 2" key="1">
    <citation type="submission" date="2017-05" db="EMBL/GenBank/DDBJ databases">
        <authorList>
            <person name="Varghese N."/>
            <person name="Submissions S."/>
        </authorList>
    </citation>
    <scope>NUCLEOTIDE SEQUENCE [LARGE SCALE GENOMIC DNA]</scope>
    <source>
        <strain evidence="1 2">DSM 21985</strain>
    </source>
</reference>
<sequence length="248" mass="27333">MEKRVIVIVMLFGVITLIGCSSNSKSDPYSSTNPPGTSAGHYLRADEFDRLIVEIDYVTGNKPSAANIEVMQSFLEYALAKPKGIEIILDDEIDSLTDFYGRNEMAIAENRHRDMFTEGKTLATYVLYMNGKVAASSIGGSTFYNTSMAVFPEFLTTIADTVSAYTADELISYVTVHEFGHKLGLVDIGSPMQEPHAFRNARGHCSDSTCVMWPTITEASFERYKSDTTFGLGSLCLQDLLENAKPLN</sequence>
<dbReference type="RefSeq" id="WP_142454880.1">
    <property type="nucleotide sequence ID" value="NZ_FXTP01000010.1"/>
</dbReference>
<protein>
    <recommendedName>
        <fullName evidence="3">Metallo-peptidase family M12B Reprolysin-like</fullName>
    </recommendedName>
</protein>